<protein>
    <submittedName>
        <fullName evidence="2">Alpha/beta hydrolase</fullName>
    </submittedName>
</protein>
<dbReference type="EMBL" id="JAHOPC010000002">
    <property type="protein sequence ID" value="MBU8865849.1"/>
    <property type="molecule type" value="Genomic_DNA"/>
</dbReference>
<keyword evidence="3" id="KW-1185">Reference proteome</keyword>
<dbReference type="InterPro" id="IPR050471">
    <property type="entry name" value="AB_hydrolase"/>
</dbReference>
<organism evidence="2 3">
    <name type="scientific">Paenarthrobacter aromaticivorans</name>
    <dbReference type="NCBI Taxonomy" id="2849150"/>
    <lineage>
        <taxon>Bacteria</taxon>
        <taxon>Bacillati</taxon>
        <taxon>Actinomycetota</taxon>
        <taxon>Actinomycetes</taxon>
        <taxon>Micrococcales</taxon>
        <taxon>Micrococcaceae</taxon>
        <taxon>Paenarthrobacter</taxon>
    </lineage>
</organism>
<gene>
    <name evidence="2" type="ORF">KSW38_06040</name>
</gene>
<sequence>MGTIDGAALVEASGATFHVDVAGKGTPVLLVPGAGGDARQYGELAQVLAQNHTVISYDRRNNGRSSQQPDWSETSVDQHAGDVIALLEMLGTPPCVVFGNSTGALIALAAALKAPGRFTGVVLHEPALLGVLTHPDDAMASVQPVIAAGVEAGGLAGGAEAFVQFAAGDAAALLPPEFLEDLRKNARVLLEAEFGAFAAWRPEPESLAKMSTPLTILSAEQTAPFFVEAAQWIASHAGVSRRTVPGGHMGFLSHPGEIAKEIDAGS</sequence>
<dbReference type="PANTHER" id="PTHR43433">
    <property type="entry name" value="HYDROLASE, ALPHA/BETA FOLD FAMILY PROTEIN"/>
    <property type="match status" value="1"/>
</dbReference>
<evidence type="ECO:0000313" key="2">
    <source>
        <dbReference type="EMBL" id="MBU8865849.1"/>
    </source>
</evidence>
<dbReference type="PANTHER" id="PTHR43433:SF5">
    <property type="entry name" value="AB HYDROLASE-1 DOMAIN-CONTAINING PROTEIN"/>
    <property type="match status" value="1"/>
</dbReference>
<comment type="caution">
    <text evidence="2">The sequence shown here is derived from an EMBL/GenBank/DDBJ whole genome shotgun (WGS) entry which is preliminary data.</text>
</comment>
<evidence type="ECO:0000313" key="3">
    <source>
        <dbReference type="Proteomes" id="UP000824166"/>
    </source>
</evidence>
<name>A0ABS6I5Z8_9MICC</name>
<evidence type="ECO:0000259" key="1">
    <source>
        <dbReference type="Pfam" id="PF12697"/>
    </source>
</evidence>
<keyword evidence="2" id="KW-0378">Hydrolase</keyword>
<accession>A0ABS6I5Z8</accession>
<dbReference type="GO" id="GO:0016787">
    <property type="term" value="F:hydrolase activity"/>
    <property type="evidence" value="ECO:0007669"/>
    <property type="project" value="UniProtKB-KW"/>
</dbReference>
<dbReference type="RefSeq" id="WP_216923681.1">
    <property type="nucleotide sequence ID" value="NZ_JAHOPC010000002.1"/>
</dbReference>
<proteinExistence type="predicted"/>
<dbReference type="InterPro" id="IPR000073">
    <property type="entry name" value="AB_hydrolase_1"/>
</dbReference>
<dbReference type="Proteomes" id="UP000824166">
    <property type="component" value="Unassembled WGS sequence"/>
</dbReference>
<dbReference type="Pfam" id="PF12697">
    <property type="entry name" value="Abhydrolase_6"/>
    <property type="match status" value="1"/>
</dbReference>
<reference evidence="2 3" key="1">
    <citation type="submission" date="2021-06" db="EMBL/GenBank/DDBJ databases">
        <authorList>
            <person name="Jeong J.W."/>
        </authorList>
    </citation>
    <scope>NUCLEOTIDE SEQUENCE [LARGE SCALE GENOMIC DNA]</scope>
    <source>
        <strain evidence="2 3">MMS21-TAE1-1</strain>
    </source>
</reference>
<feature type="domain" description="AB hydrolase-1" evidence="1">
    <location>
        <begin position="28"/>
        <end position="260"/>
    </location>
</feature>